<dbReference type="GO" id="GO:0016712">
    <property type="term" value="F:oxidoreductase activity, acting on paired donors, with incorporation or reduction of molecular oxygen, reduced flavin or flavoprotein as one donor, and incorporation of one atom of oxygen"/>
    <property type="evidence" value="ECO:0007669"/>
    <property type="project" value="UniProtKB-UniRule"/>
</dbReference>
<keyword evidence="3 11" id="KW-0285">Flavoprotein</keyword>
<dbReference type="GO" id="GO:0071949">
    <property type="term" value="F:FAD binding"/>
    <property type="evidence" value="ECO:0007669"/>
    <property type="project" value="InterPro"/>
</dbReference>
<keyword evidence="7 11" id="KW-0560">Oxidoreductase</keyword>
<gene>
    <name evidence="11" type="primary">COQ6</name>
    <name evidence="14" type="ORF">Rhopal_003189-T1</name>
</gene>
<protein>
    <recommendedName>
        <fullName evidence="11">Ubiquinone biosynthesis monooxygenase COQ6, mitochondrial</fullName>
        <ecNumber evidence="11">1.14.15.45</ecNumber>
    </recommendedName>
    <alternativeName>
        <fullName evidence="11">2-methoxy-6-polyprenolphenol 4-hydroxylase</fullName>
        <ecNumber evidence="11">1.14.15.46</ecNumber>
    </alternativeName>
</protein>
<keyword evidence="10 11" id="KW-0472">Membrane</keyword>
<evidence type="ECO:0000256" key="4">
    <source>
        <dbReference type="ARBA" id="ARBA00022688"/>
    </source>
</evidence>
<comment type="subcellular location">
    <subcellularLocation>
        <location evidence="11">Mitochondrion inner membrane</location>
        <topology evidence="11">Peripheral membrane protein</topology>
        <orientation evidence="11">Matrix side</orientation>
    </subcellularLocation>
</comment>
<dbReference type="SUPFAM" id="SSF51905">
    <property type="entry name" value="FAD/NAD(P)-binding domain"/>
    <property type="match status" value="1"/>
</dbReference>
<evidence type="ECO:0000256" key="10">
    <source>
        <dbReference type="ARBA" id="ARBA00023136"/>
    </source>
</evidence>
<evidence type="ECO:0000256" key="1">
    <source>
        <dbReference type="ARBA" id="ARBA00001974"/>
    </source>
</evidence>
<evidence type="ECO:0000313" key="15">
    <source>
        <dbReference type="Proteomes" id="UP001342314"/>
    </source>
</evidence>
<dbReference type="GO" id="GO:0106364">
    <property type="term" value="F:4-hydroxy-3-all-trans-polyprenylbenzoate oxygenase activity"/>
    <property type="evidence" value="ECO:0007669"/>
    <property type="project" value="UniProtKB-EC"/>
</dbReference>
<comment type="caution">
    <text evidence="14">The sequence shown here is derived from an EMBL/GenBank/DDBJ whole genome shotgun (WGS) entry which is preliminary data.</text>
</comment>
<keyword evidence="6 11" id="KW-0274">FAD</keyword>
<evidence type="ECO:0000256" key="9">
    <source>
        <dbReference type="ARBA" id="ARBA00023128"/>
    </source>
</evidence>
<comment type="function">
    <text evidence="11">FAD-dependent monooxygenase required for two non-consecutive steps during ubiquinone biosynthesis. Required for the C5-ring hydroxylation during ubiquinone biosynthesis by catalyzing the hydroxylation of 4-hydroxy-3-(all-trans-polyprenyl)benzoic acid to 3,4-dihydroxy-5-(all-trans-polyprenyl)benzoic acid. Also acts downstream of coq4, for the C1-hydroxylation during ubiquinone biosynthesis by catalyzing the hydroxylation of 2-methoxy-6-(all-trans-polyprenyl)phenol to 2-methoxy-6-(all-trans-polyprenyl)benzene-1,4-diol. The electrons required for the hydroxylation reaction are funneled indirectly to coq6 from NADPH via a ferredoxin/ferredoxin reductase system.</text>
</comment>
<dbReference type="PANTHER" id="PTHR43876">
    <property type="entry name" value="UBIQUINONE BIOSYNTHESIS MONOOXYGENASE COQ6, MITOCHONDRIAL"/>
    <property type="match status" value="1"/>
</dbReference>
<dbReference type="Proteomes" id="UP001342314">
    <property type="component" value="Unassembled WGS sequence"/>
</dbReference>
<dbReference type="PRINTS" id="PR00420">
    <property type="entry name" value="RNGMNOXGNASE"/>
</dbReference>
<evidence type="ECO:0000256" key="7">
    <source>
        <dbReference type="ARBA" id="ARBA00023002"/>
    </source>
</evidence>
<dbReference type="Pfam" id="PF01494">
    <property type="entry name" value="FAD_binding_3"/>
    <property type="match status" value="2"/>
</dbReference>
<dbReference type="HAMAP" id="MF_03193">
    <property type="entry name" value="COQ6_monooxygenase"/>
    <property type="match status" value="1"/>
</dbReference>
<reference evidence="14 15" key="1">
    <citation type="submission" date="2021-12" db="EMBL/GenBank/DDBJ databases">
        <title>High titer production of polyol ester of fatty acids by Rhodotorula paludigena BS15 towards product separation-free biomass refinery.</title>
        <authorList>
            <person name="Mano J."/>
            <person name="Ono H."/>
            <person name="Tanaka T."/>
            <person name="Naito K."/>
            <person name="Sushida H."/>
            <person name="Ike M."/>
            <person name="Tokuyasu K."/>
            <person name="Kitaoka M."/>
        </authorList>
    </citation>
    <scope>NUCLEOTIDE SEQUENCE [LARGE SCALE GENOMIC DNA]</scope>
    <source>
        <strain evidence="14 15">BS15</strain>
    </source>
</reference>
<comment type="pathway">
    <text evidence="11">Cofactor biosynthesis; ubiquinone biosynthesis.</text>
</comment>
<feature type="region of interest" description="Disordered" evidence="12">
    <location>
        <begin position="149"/>
        <end position="168"/>
    </location>
</feature>
<evidence type="ECO:0000313" key="14">
    <source>
        <dbReference type="EMBL" id="GJN90190.1"/>
    </source>
</evidence>
<proteinExistence type="inferred from homology"/>
<dbReference type="Gene3D" id="3.50.50.60">
    <property type="entry name" value="FAD/NAD(P)-binding domain"/>
    <property type="match status" value="2"/>
</dbReference>
<dbReference type="GO" id="GO:0031314">
    <property type="term" value="C:extrinsic component of mitochondrial inner membrane"/>
    <property type="evidence" value="ECO:0007669"/>
    <property type="project" value="UniProtKB-UniRule"/>
</dbReference>
<keyword evidence="9 11" id="KW-0496">Mitochondrion</keyword>
<evidence type="ECO:0000256" key="11">
    <source>
        <dbReference type="HAMAP-Rule" id="MF_03193"/>
    </source>
</evidence>
<organism evidence="14 15">
    <name type="scientific">Rhodotorula paludigena</name>
    <dbReference type="NCBI Taxonomy" id="86838"/>
    <lineage>
        <taxon>Eukaryota</taxon>
        <taxon>Fungi</taxon>
        <taxon>Dikarya</taxon>
        <taxon>Basidiomycota</taxon>
        <taxon>Pucciniomycotina</taxon>
        <taxon>Microbotryomycetes</taxon>
        <taxon>Sporidiobolales</taxon>
        <taxon>Sporidiobolaceae</taxon>
        <taxon>Rhodotorula</taxon>
    </lineage>
</organism>
<comment type="similarity">
    <text evidence="2 11">Belongs to the UbiH/COQ6 family.</text>
</comment>
<keyword evidence="8 11" id="KW-0503">Monooxygenase</keyword>
<keyword evidence="5 11" id="KW-0999">Mitochondrion inner membrane</keyword>
<sequence>MLASTRAATRSLRPPAARSLGWFARAASAPPPPPAAAPAGPEDHDLVIVGGGPAGLALAAALASSDDIAATHSITLIEGASFDSVRQWDPQPAEWSNRVSSITAENADLLARAGIWQHVDATRTRPLDELAVWDGLSSARIEFTAPFLSASSSPAQPPPPSPASASAGDDAWDAAFASALRPRRAALSTMVENLNLQRAALRRIEQCRTERGARVELLDASRVEGIERGEGGWPVVRVRARDDAGEGRQLRARLLIGADGANSPVKSYSKIDTFGWAYDRQGIVATMSVDPLAMGEGMSTGWQRFLPEGPIAFLPLSDTHASLVWSTTPAYAALIKSLPLDVLPHLVTAAFTIPYEELRAFLDSILPPPAAPDAPAPPPPTFDSVTLIDQLKGMLLAYSQATYDPSNPSAALPPAVSSIAPRSVASFPLRLSHTSSYLGLPSPSPSSPIAQDLRTALVGDAAHTVHPLAGQGLNLGLADAFCLSALLARRARQGADLGAYLSLKEYPRERYFANHKTLSACDHLASLYARTDAPSVWIRSQGLEVLNELEPLKRLIMGQAGSGSGSGGGGGAAKRERSAGPWGAVASALEGVSKAKDLVGLVGGALVGQAGRRAAEFIVKGR</sequence>
<keyword evidence="15" id="KW-1185">Reference proteome</keyword>
<comment type="subunit">
    <text evidence="11">Component of a multi-subunit COQ enzyme complex, composed of at least COQ3, COQ4, COQ5, COQ6, COQ7 and COQ9.</text>
</comment>
<dbReference type="EC" id="1.14.15.46" evidence="11"/>
<evidence type="ECO:0000256" key="8">
    <source>
        <dbReference type="ARBA" id="ARBA00023033"/>
    </source>
</evidence>
<comment type="cofactor">
    <cofactor evidence="1 11">
        <name>FAD</name>
        <dbReference type="ChEBI" id="CHEBI:57692"/>
    </cofactor>
</comment>
<dbReference type="EC" id="1.14.15.45" evidence="11"/>
<dbReference type="InterPro" id="IPR051205">
    <property type="entry name" value="UbiH/COQ6_monooxygenase"/>
</dbReference>
<keyword evidence="4 11" id="KW-0831">Ubiquinone biosynthesis</keyword>
<dbReference type="PANTHER" id="PTHR43876:SF7">
    <property type="entry name" value="UBIQUINONE BIOSYNTHESIS MONOOXYGENASE COQ6, MITOCHONDRIAL"/>
    <property type="match status" value="1"/>
</dbReference>
<dbReference type="NCBIfam" id="TIGR01988">
    <property type="entry name" value="Ubi-OHases"/>
    <property type="match status" value="1"/>
</dbReference>
<comment type="catalytic activity">
    <reaction evidence="11">
        <text>a 4-hydroxy-3-(all-trans-polyprenyl)benzoate + 2 reduced [2Fe-2S]-[ferredoxin] + O2 + 2 H(+) = a 3,4-dihydroxy-5-(all-trans-polyprenyl)benzoate + 2 oxidized [2Fe-2S]-[ferredoxin] + H2O</text>
        <dbReference type="Rhea" id="RHEA:81195"/>
        <dbReference type="Rhea" id="RHEA-COMP:9514"/>
        <dbReference type="Rhea" id="RHEA-COMP:10000"/>
        <dbReference type="Rhea" id="RHEA-COMP:10001"/>
        <dbReference type="Rhea" id="RHEA-COMP:10930"/>
        <dbReference type="ChEBI" id="CHEBI:15377"/>
        <dbReference type="ChEBI" id="CHEBI:15378"/>
        <dbReference type="ChEBI" id="CHEBI:15379"/>
        <dbReference type="ChEBI" id="CHEBI:33737"/>
        <dbReference type="ChEBI" id="CHEBI:33738"/>
        <dbReference type="ChEBI" id="CHEBI:64694"/>
        <dbReference type="ChEBI" id="CHEBI:78396"/>
        <dbReference type="EC" id="1.14.15.45"/>
    </reaction>
</comment>
<comment type="catalytic activity">
    <reaction evidence="11">
        <text>a 2-methoxy-6-(all-trans-polyprenyl)phenol + 2 reduced [2Fe-2S]-[ferredoxin] + O2 + 2 H(+) = a 2-methoxy-6-(all-trans-polyprenyl)benzene-1,4-diol + 2 oxidized [2Fe-2S]-[ferredoxin] + H2O</text>
        <dbReference type="Rhea" id="RHEA:81183"/>
        <dbReference type="Rhea" id="RHEA-COMP:9551"/>
        <dbReference type="Rhea" id="RHEA-COMP:10000"/>
        <dbReference type="Rhea" id="RHEA-COMP:10001"/>
        <dbReference type="Rhea" id="RHEA-COMP:10858"/>
        <dbReference type="ChEBI" id="CHEBI:15377"/>
        <dbReference type="ChEBI" id="CHEBI:15378"/>
        <dbReference type="ChEBI" id="CHEBI:15379"/>
        <dbReference type="ChEBI" id="CHEBI:33737"/>
        <dbReference type="ChEBI" id="CHEBI:33738"/>
        <dbReference type="ChEBI" id="CHEBI:62731"/>
        <dbReference type="ChEBI" id="CHEBI:84166"/>
        <dbReference type="EC" id="1.14.15.46"/>
    </reaction>
</comment>
<dbReference type="InterPro" id="IPR018168">
    <property type="entry name" value="Ubi_Hdrlase_CS"/>
</dbReference>
<evidence type="ECO:0000256" key="2">
    <source>
        <dbReference type="ARBA" id="ARBA00005349"/>
    </source>
</evidence>
<dbReference type="EMBL" id="BQKY01000006">
    <property type="protein sequence ID" value="GJN90190.1"/>
    <property type="molecule type" value="Genomic_DNA"/>
</dbReference>
<dbReference type="InterPro" id="IPR036188">
    <property type="entry name" value="FAD/NAD-bd_sf"/>
</dbReference>
<dbReference type="GO" id="GO:0120538">
    <property type="term" value="F:2-methoxy-6-polyprenolphenol 4-hydroxylase activity"/>
    <property type="evidence" value="ECO:0007669"/>
    <property type="project" value="UniProtKB-EC"/>
</dbReference>
<evidence type="ECO:0000256" key="6">
    <source>
        <dbReference type="ARBA" id="ARBA00022827"/>
    </source>
</evidence>
<dbReference type="InterPro" id="IPR002938">
    <property type="entry name" value="FAD-bd"/>
</dbReference>
<dbReference type="InterPro" id="IPR010971">
    <property type="entry name" value="UbiH/COQ6"/>
</dbReference>
<evidence type="ECO:0000256" key="3">
    <source>
        <dbReference type="ARBA" id="ARBA00022630"/>
    </source>
</evidence>
<evidence type="ECO:0000256" key="12">
    <source>
        <dbReference type="SAM" id="MobiDB-lite"/>
    </source>
</evidence>
<dbReference type="AlphaFoldDB" id="A0AAV5GK04"/>
<dbReference type="InterPro" id="IPR000689">
    <property type="entry name" value="UbQ_mOase_COQ6"/>
</dbReference>
<evidence type="ECO:0000256" key="5">
    <source>
        <dbReference type="ARBA" id="ARBA00022792"/>
    </source>
</evidence>
<accession>A0AAV5GK04</accession>
<dbReference type="PROSITE" id="PS01304">
    <property type="entry name" value="UBIH"/>
    <property type="match status" value="1"/>
</dbReference>
<name>A0AAV5GK04_9BASI</name>
<feature type="domain" description="FAD-binding" evidence="13">
    <location>
        <begin position="454"/>
        <end position="495"/>
    </location>
</feature>
<evidence type="ECO:0000259" key="13">
    <source>
        <dbReference type="Pfam" id="PF01494"/>
    </source>
</evidence>
<feature type="domain" description="FAD-binding" evidence="13">
    <location>
        <begin position="45"/>
        <end position="277"/>
    </location>
</feature>